<dbReference type="OrthoDB" id="9774290at2"/>
<dbReference type="PANTHER" id="PTHR21599:SF0">
    <property type="entry name" value="GLYCERATE KINASE"/>
    <property type="match status" value="1"/>
</dbReference>
<dbReference type="Pfam" id="PF02595">
    <property type="entry name" value="Gly_kinase"/>
    <property type="match status" value="1"/>
</dbReference>
<evidence type="ECO:0000313" key="5">
    <source>
        <dbReference type="EMBL" id="SNY29062.1"/>
    </source>
</evidence>
<keyword evidence="2 4" id="KW-0808">Transferase</keyword>
<dbReference type="InterPro" id="IPR036129">
    <property type="entry name" value="Glycerate_kinase_sf"/>
</dbReference>
<keyword evidence="3 4" id="KW-0418">Kinase</keyword>
<dbReference type="Gene3D" id="3.40.50.10350">
    <property type="entry name" value="Glycerate kinase, domain 1"/>
    <property type="match status" value="1"/>
</dbReference>
<name>A0A285GZW5_9FIRM</name>
<dbReference type="SUPFAM" id="SSF110738">
    <property type="entry name" value="Glycerate kinase I"/>
    <property type="match status" value="1"/>
</dbReference>
<dbReference type="GO" id="GO:0008887">
    <property type="term" value="F:glycerate kinase activity"/>
    <property type="evidence" value="ECO:0007669"/>
    <property type="project" value="UniProtKB-UniRule"/>
</dbReference>
<dbReference type="InterPro" id="IPR018197">
    <property type="entry name" value="Glycerate_kinase_RE-like"/>
</dbReference>
<proteinExistence type="inferred from homology"/>
<dbReference type="PANTHER" id="PTHR21599">
    <property type="entry name" value="GLYCERATE KINASE"/>
    <property type="match status" value="1"/>
</dbReference>
<evidence type="ECO:0000256" key="4">
    <source>
        <dbReference type="PIRNR" id="PIRNR006078"/>
    </source>
</evidence>
<protein>
    <submittedName>
        <fullName evidence="5">Glycerate kinase</fullName>
    </submittedName>
</protein>
<accession>A0A285GZW5</accession>
<dbReference type="RefSeq" id="WP_097017885.1">
    <property type="nucleotide sequence ID" value="NZ_OBDZ01000012.1"/>
</dbReference>
<keyword evidence="6" id="KW-1185">Reference proteome</keyword>
<gene>
    <name evidence="5" type="ORF">SAMN06265827_112103</name>
</gene>
<dbReference type="Proteomes" id="UP000219573">
    <property type="component" value="Unassembled WGS sequence"/>
</dbReference>
<evidence type="ECO:0000313" key="6">
    <source>
        <dbReference type="Proteomes" id="UP000219573"/>
    </source>
</evidence>
<evidence type="ECO:0000256" key="2">
    <source>
        <dbReference type="ARBA" id="ARBA00022679"/>
    </source>
</evidence>
<dbReference type="AlphaFoldDB" id="A0A285GZW5"/>
<dbReference type="InterPro" id="IPR004381">
    <property type="entry name" value="Glycerate_kinase"/>
</dbReference>
<dbReference type="EMBL" id="OBDZ01000012">
    <property type="protein sequence ID" value="SNY29062.1"/>
    <property type="molecule type" value="Genomic_DNA"/>
</dbReference>
<evidence type="ECO:0000256" key="3">
    <source>
        <dbReference type="ARBA" id="ARBA00022777"/>
    </source>
</evidence>
<dbReference type="PIRSF" id="PIRSF006078">
    <property type="entry name" value="GlxK"/>
    <property type="match status" value="1"/>
</dbReference>
<dbReference type="NCBIfam" id="TIGR00045">
    <property type="entry name" value="glycerate kinase"/>
    <property type="match status" value="1"/>
</dbReference>
<dbReference type="InterPro" id="IPR018193">
    <property type="entry name" value="Glyc_kinase_flavodox-like_fold"/>
</dbReference>
<organism evidence="5 6">
    <name type="scientific">Orenia metallireducens</name>
    <dbReference type="NCBI Taxonomy" id="1413210"/>
    <lineage>
        <taxon>Bacteria</taxon>
        <taxon>Bacillati</taxon>
        <taxon>Bacillota</taxon>
        <taxon>Clostridia</taxon>
        <taxon>Halanaerobiales</taxon>
        <taxon>Halobacteroidaceae</taxon>
        <taxon>Orenia</taxon>
    </lineage>
</organism>
<dbReference type="Gene3D" id="3.90.1510.10">
    <property type="entry name" value="Glycerate kinase, domain 2"/>
    <property type="match status" value="1"/>
</dbReference>
<sequence>MKILIAPDSFKGSLTALEVAENIEKGILRILPDAEVLKVPMADGGEGTLQSLVDANQGEVIEKEVVGPLGDKVEGYFGYLAKDNTGVVEMAVASGLPLISEQDLNPMKTTTYGTGELIKAALDKGVKELIIGIGGSATNDGGVGMAQALGVKFLDSSGEEIGFGGGELDKIESIDMSGLDPRIKDVKIRVACDVTNCLYGPEGAAHIYGPQKGATPEMIKILDDNLRHLAEVVKRDLAKDVQSIVGGGAAGGLGAGLVAFLDAKLETGVDIILDATNLAARMKGVDLVITGEGRLDSQTVNGKTPIGVAKKAKEFGLPVIAISAIFGDGVEKVLGEGIDAVFNMYQDPSVSMEDQPTEEWLQFIAEQIMRALKIETSAPDMGIAFEYIS</sequence>
<evidence type="ECO:0000256" key="1">
    <source>
        <dbReference type="ARBA" id="ARBA00006284"/>
    </source>
</evidence>
<dbReference type="GO" id="GO:0031388">
    <property type="term" value="P:organic acid phosphorylation"/>
    <property type="evidence" value="ECO:0007669"/>
    <property type="project" value="UniProtKB-UniRule"/>
</dbReference>
<reference evidence="6" key="1">
    <citation type="submission" date="2017-09" db="EMBL/GenBank/DDBJ databases">
        <authorList>
            <person name="Varghese N."/>
            <person name="Submissions S."/>
        </authorList>
    </citation>
    <scope>NUCLEOTIDE SEQUENCE [LARGE SCALE GENOMIC DNA]</scope>
    <source>
        <strain evidence="6">MSL47</strain>
    </source>
</reference>
<comment type="similarity">
    <text evidence="1 4">Belongs to the glycerate kinase type-1 family.</text>
</comment>